<dbReference type="Proteomes" id="UP001529510">
    <property type="component" value="Unassembled WGS sequence"/>
</dbReference>
<organism evidence="2 3">
    <name type="scientific">Cirrhinus mrigala</name>
    <name type="common">Mrigala</name>
    <dbReference type="NCBI Taxonomy" id="683832"/>
    <lineage>
        <taxon>Eukaryota</taxon>
        <taxon>Metazoa</taxon>
        <taxon>Chordata</taxon>
        <taxon>Craniata</taxon>
        <taxon>Vertebrata</taxon>
        <taxon>Euteleostomi</taxon>
        <taxon>Actinopterygii</taxon>
        <taxon>Neopterygii</taxon>
        <taxon>Teleostei</taxon>
        <taxon>Ostariophysi</taxon>
        <taxon>Cypriniformes</taxon>
        <taxon>Cyprinidae</taxon>
        <taxon>Labeoninae</taxon>
        <taxon>Labeonini</taxon>
        <taxon>Cirrhinus</taxon>
    </lineage>
</organism>
<reference evidence="2 3" key="1">
    <citation type="submission" date="2024-05" db="EMBL/GenBank/DDBJ databases">
        <title>Genome sequencing and assembly of Indian major carp, Cirrhinus mrigala (Hamilton, 1822).</title>
        <authorList>
            <person name="Mohindra V."/>
            <person name="Chowdhury L.M."/>
            <person name="Lal K."/>
            <person name="Jena J.K."/>
        </authorList>
    </citation>
    <scope>NUCLEOTIDE SEQUENCE [LARGE SCALE GENOMIC DNA]</scope>
    <source>
        <strain evidence="2">CM1030</strain>
        <tissue evidence="2">Blood</tissue>
    </source>
</reference>
<evidence type="ECO:0000313" key="2">
    <source>
        <dbReference type="EMBL" id="KAL0171179.1"/>
    </source>
</evidence>
<sequence length="99" mass="11701">MVYSRVHLWHGDRILWGNNHFFRRLVLANVVLRINLPKRKRRDRLKEPERDSPRDSFVEADVETASEASSEQDYSYEFAQMEVMMKALGSNGTRLTFDL</sequence>
<evidence type="ECO:0000256" key="1">
    <source>
        <dbReference type="SAM" id="MobiDB-lite"/>
    </source>
</evidence>
<proteinExistence type="predicted"/>
<keyword evidence="3" id="KW-1185">Reference proteome</keyword>
<name>A0ABD0PAT4_CIRMR</name>
<dbReference type="EMBL" id="JAMKFB020000016">
    <property type="protein sequence ID" value="KAL0171179.1"/>
    <property type="molecule type" value="Genomic_DNA"/>
</dbReference>
<gene>
    <name evidence="2" type="ORF">M9458_031490</name>
</gene>
<evidence type="ECO:0000313" key="3">
    <source>
        <dbReference type="Proteomes" id="UP001529510"/>
    </source>
</evidence>
<accession>A0ABD0PAT4</accession>
<dbReference type="AlphaFoldDB" id="A0ABD0PAT4"/>
<protein>
    <submittedName>
        <fullName evidence="2">Uncharacterized protein</fullName>
    </submittedName>
</protein>
<feature type="region of interest" description="Disordered" evidence="1">
    <location>
        <begin position="42"/>
        <end position="70"/>
    </location>
</feature>
<feature type="compositionally biased region" description="Basic and acidic residues" evidence="1">
    <location>
        <begin position="44"/>
        <end position="57"/>
    </location>
</feature>
<comment type="caution">
    <text evidence="2">The sequence shown here is derived from an EMBL/GenBank/DDBJ whole genome shotgun (WGS) entry which is preliminary data.</text>
</comment>